<comment type="caution">
    <text evidence="4">The sequence shown here is derived from an EMBL/GenBank/DDBJ whole genome shotgun (WGS) entry which is preliminary data.</text>
</comment>
<name>A0A327LYL6_9PROT</name>
<accession>A0A327LYL6</accession>
<evidence type="ECO:0000313" key="4">
    <source>
        <dbReference type="EMBL" id="RAI55207.1"/>
    </source>
</evidence>
<sequence length="529" mass="56391">MPPARPAEPPGEPLREPPAESLGEPPAKPGAAPLRIAALHLPLLPIERRRLAGAAAIWTSEGNRRLLVAVTPAAARAGLAAGQALADAQAILPGLALHPHAPAADAAWLRRLGHWALRLTPRPALDPPDGLLLDITGLAPLHGGEAALHRHLAERFARLGLTARIAIAGTPAAAAGLARSGLEIRVPPGGEAEALAPLPLHALRLPPASIGLLHRLGLRCLGDLLRQPRAPLARRFGPDLAALLEAATGARPAPLQPLRPPPDFLAAHDVLEPLITREAIDATLALLLDRLCRQLAAAGQGARRFLLQAFRVDGAVQAIAVGTGLPSRDPRHVARLFRERLERLEPGFGFERLALEAHATAPLAAAQAILPAARPGTGRAAPSGEALAALLDRLAQRVTLWRAAPQASHWPERGIRRVGPFVAVQIPPGWPGSGPHPVRLLRRPLQLAGVALLPDAPPSLLRLGRTAWRVTRAEGPERIAPEWWRERPDRPCRDYYRVELASGARLWVCRSGPVAPGEAMTWWLHGRFA</sequence>
<gene>
    <name evidence="4" type="ORF">DOO78_24735</name>
</gene>
<evidence type="ECO:0000256" key="2">
    <source>
        <dbReference type="SAM" id="MobiDB-lite"/>
    </source>
</evidence>
<dbReference type="InterPro" id="IPR043502">
    <property type="entry name" value="DNA/RNA_pol_sf"/>
</dbReference>
<keyword evidence="5" id="KW-1185">Reference proteome</keyword>
<feature type="compositionally biased region" description="Pro residues" evidence="2">
    <location>
        <begin position="1"/>
        <end position="12"/>
    </location>
</feature>
<dbReference type="EMBL" id="QLIX01000036">
    <property type="protein sequence ID" value="RAI55207.1"/>
    <property type="molecule type" value="Genomic_DNA"/>
</dbReference>
<evidence type="ECO:0000313" key="5">
    <source>
        <dbReference type="Proteomes" id="UP000249065"/>
    </source>
</evidence>
<dbReference type="GO" id="GO:0006281">
    <property type="term" value="P:DNA repair"/>
    <property type="evidence" value="ECO:0007669"/>
    <property type="project" value="InterPro"/>
</dbReference>
<dbReference type="InterPro" id="IPR001126">
    <property type="entry name" value="UmuC"/>
</dbReference>
<protein>
    <submittedName>
        <fullName evidence="4">DNA polymerase Y family protein</fullName>
    </submittedName>
</protein>
<dbReference type="Pfam" id="PF00817">
    <property type="entry name" value="IMS"/>
    <property type="match status" value="1"/>
</dbReference>
<dbReference type="PANTHER" id="PTHR35369:SF2">
    <property type="entry name" value="BLR3025 PROTEIN"/>
    <property type="match status" value="1"/>
</dbReference>
<feature type="domain" description="UmuC" evidence="3">
    <location>
        <begin position="50"/>
        <end position="174"/>
    </location>
</feature>
<evidence type="ECO:0000259" key="3">
    <source>
        <dbReference type="Pfam" id="PF00817"/>
    </source>
</evidence>
<keyword evidence="1" id="KW-0227">DNA damage</keyword>
<dbReference type="RefSeq" id="WP_111472567.1">
    <property type="nucleotide sequence ID" value="NZ_QLIX01000036.1"/>
</dbReference>
<dbReference type="OrthoDB" id="9788640at2"/>
<proteinExistence type="predicted"/>
<organism evidence="4 5">
    <name type="scientific">Roseicella frigidaeris</name>
    <dbReference type="NCBI Taxonomy" id="2230885"/>
    <lineage>
        <taxon>Bacteria</taxon>
        <taxon>Pseudomonadati</taxon>
        <taxon>Pseudomonadota</taxon>
        <taxon>Alphaproteobacteria</taxon>
        <taxon>Acetobacterales</taxon>
        <taxon>Roseomonadaceae</taxon>
        <taxon>Roseicella</taxon>
    </lineage>
</organism>
<dbReference type="SUPFAM" id="SSF56672">
    <property type="entry name" value="DNA/RNA polymerases"/>
    <property type="match status" value="1"/>
</dbReference>
<dbReference type="CDD" id="cd03468">
    <property type="entry name" value="PolY_like"/>
    <property type="match status" value="1"/>
</dbReference>
<dbReference type="InterPro" id="IPR050356">
    <property type="entry name" value="SulA_CellDiv_inhibitor"/>
</dbReference>
<dbReference type="Proteomes" id="UP000249065">
    <property type="component" value="Unassembled WGS sequence"/>
</dbReference>
<dbReference type="AlphaFoldDB" id="A0A327LYL6"/>
<reference evidence="5" key="1">
    <citation type="submission" date="2018-06" db="EMBL/GenBank/DDBJ databases">
        <authorList>
            <person name="Khan S.A."/>
        </authorList>
    </citation>
    <scope>NUCLEOTIDE SEQUENCE [LARGE SCALE GENOMIC DNA]</scope>
    <source>
        <strain evidence="5">DB-1506</strain>
    </source>
</reference>
<dbReference type="PANTHER" id="PTHR35369">
    <property type="entry name" value="BLR3025 PROTEIN-RELATED"/>
    <property type="match status" value="1"/>
</dbReference>
<evidence type="ECO:0000256" key="1">
    <source>
        <dbReference type="ARBA" id="ARBA00022763"/>
    </source>
</evidence>
<feature type="region of interest" description="Disordered" evidence="2">
    <location>
        <begin position="1"/>
        <end position="29"/>
    </location>
</feature>